<evidence type="ECO:0000259" key="1">
    <source>
        <dbReference type="Pfam" id="PF01656"/>
    </source>
</evidence>
<evidence type="ECO:0000313" key="2">
    <source>
        <dbReference type="EMBL" id="MBB6070295.1"/>
    </source>
</evidence>
<comment type="caution">
    <text evidence="2">The sequence shown here is derived from an EMBL/GenBank/DDBJ whole genome shotgun (WGS) entry which is preliminary data.</text>
</comment>
<dbReference type="SUPFAM" id="SSF52540">
    <property type="entry name" value="P-loop containing nucleoside triphosphate hydrolases"/>
    <property type="match status" value="1"/>
</dbReference>
<dbReference type="PANTHER" id="PTHR13696">
    <property type="entry name" value="P-LOOP CONTAINING NUCLEOSIDE TRIPHOSPHATE HYDROLASE"/>
    <property type="match status" value="1"/>
</dbReference>
<reference evidence="2 3" key="1">
    <citation type="submission" date="2020-08" db="EMBL/GenBank/DDBJ databases">
        <title>Genomic Encyclopedia of Type Strains, Phase IV (KMG-IV): sequencing the most valuable type-strain genomes for metagenomic binning, comparative biology and taxonomic classification.</title>
        <authorList>
            <person name="Goeker M."/>
        </authorList>
    </citation>
    <scope>NUCLEOTIDE SEQUENCE [LARGE SCALE GENOMIC DNA]</scope>
    <source>
        <strain evidence="2 3">DSM 29007</strain>
    </source>
</reference>
<gene>
    <name evidence="2" type="ORF">HNQ61_001914</name>
</gene>
<dbReference type="EMBL" id="JACHIA010000004">
    <property type="protein sequence ID" value="MBB6070295.1"/>
    <property type="molecule type" value="Genomic_DNA"/>
</dbReference>
<dbReference type="InterPro" id="IPR027417">
    <property type="entry name" value="P-loop_NTPase"/>
</dbReference>
<keyword evidence="3" id="KW-1185">Reference proteome</keyword>
<dbReference type="Gene3D" id="3.40.50.300">
    <property type="entry name" value="P-loop containing nucleotide triphosphate hydrolases"/>
    <property type="match status" value="1"/>
</dbReference>
<name>A0A841GX59_9BACT</name>
<organism evidence="2 3">
    <name type="scientific">Longimicrobium terrae</name>
    <dbReference type="NCBI Taxonomy" id="1639882"/>
    <lineage>
        <taxon>Bacteria</taxon>
        <taxon>Pseudomonadati</taxon>
        <taxon>Gemmatimonadota</taxon>
        <taxon>Longimicrobiia</taxon>
        <taxon>Longimicrobiales</taxon>
        <taxon>Longimicrobiaceae</taxon>
        <taxon>Longimicrobium</taxon>
    </lineage>
</organism>
<dbReference type="CDD" id="cd02042">
    <property type="entry name" value="ParAB_family"/>
    <property type="match status" value="1"/>
</dbReference>
<accession>A0A841GX59</accession>
<dbReference type="AlphaFoldDB" id="A0A841GX59"/>
<dbReference type="Proteomes" id="UP000582837">
    <property type="component" value="Unassembled WGS sequence"/>
</dbReference>
<dbReference type="InterPro" id="IPR050678">
    <property type="entry name" value="DNA_Partitioning_ATPase"/>
</dbReference>
<feature type="domain" description="CobQ/CobB/MinD/ParA nucleotide binding" evidence="1">
    <location>
        <begin position="4"/>
        <end position="211"/>
    </location>
</feature>
<evidence type="ECO:0000313" key="3">
    <source>
        <dbReference type="Proteomes" id="UP000582837"/>
    </source>
</evidence>
<dbReference type="InterPro" id="IPR002586">
    <property type="entry name" value="CobQ/CobB/MinD/ParA_Nub-bd_dom"/>
</dbReference>
<dbReference type="Pfam" id="PF01656">
    <property type="entry name" value="CbiA"/>
    <property type="match status" value="1"/>
</dbReference>
<protein>
    <submittedName>
        <fullName evidence="2">Cellulose biosynthesis protein BcsQ</fullName>
    </submittedName>
</protein>
<sequence length="254" mass="27271">MKTVMVASTKGGTAKTTTALALAAAWAAAHERRIAVWDGDPQGTLTRQLRHAVIRDPWAAAPVALEIPRIAGRVELFRGGRALGLAALPEIERFFRRPDWAGRGGTDLGVIDTPPGGLLHIVAAAGTADLLLVPVDTTPLGLEGLIETMDLLRAIDPPLPTRVLLTRVVARRGITREITEYLDRRHPGIRLPVGIPEDARVPESHKERRPVTLGVQSRAADAYHEVARHLLPVIAGLRRMPHGVDTAAVAGSGR</sequence>
<dbReference type="RefSeq" id="WP_170035689.1">
    <property type="nucleotide sequence ID" value="NZ_JABDTL010000001.1"/>
</dbReference>
<dbReference type="PANTHER" id="PTHR13696:SF52">
    <property type="entry name" value="PARA FAMILY PROTEIN CT_582"/>
    <property type="match status" value="1"/>
</dbReference>
<proteinExistence type="predicted"/>